<dbReference type="InterPro" id="IPR015424">
    <property type="entry name" value="PyrdxlP-dep_Trfase"/>
</dbReference>
<dbReference type="GO" id="GO:0009450">
    <property type="term" value="P:gamma-aminobutyric acid catabolic process"/>
    <property type="evidence" value="ECO:0007669"/>
    <property type="project" value="TreeGrafter"/>
</dbReference>
<evidence type="ECO:0000256" key="2">
    <source>
        <dbReference type="ARBA" id="ARBA00008954"/>
    </source>
</evidence>
<dbReference type="InterPro" id="IPR049704">
    <property type="entry name" value="Aminotrans_3_PPA_site"/>
</dbReference>
<evidence type="ECO:0000256" key="10">
    <source>
        <dbReference type="ARBA" id="ARBA00030857"/>
    </source>
</evidence>
<dbReference type="CDD" id="cd00610">
    <property type="entry name" value="OAT_like"/>
    <property type="match status" value="1"/>
</dbReference>
<proteinExistence type="inferred from homology"/>
<keyword evidence="5" id="KW-0032">Aminotransferase</keyword>
<evidence type="ECO:0000256" key="9">
    <source>
        <dbReference type="ARBA" id="ARBA00030204"/>
    </source>
</evidence>
<name>A0A815DAQ5_9BILA</name>
<gene>
    <name evidence="13" type="ORF">IZO911_LOCUS33753</name>
</gene>
<dbReference type="AlphaFoldDB" id="A0A815DAQ5"/>
<dbReference type="EC" id="2.6.1.19" evidence="4"/>
<protein>
    <recommendedName>
        <fullName evidence="10">(S)-3-amino-2-methylpropionate transaminase</fullName>
        <ecNumber evidence="4">2.6.1.19</ecNumber>
        <ecNumber evidence="3">2.6.1.22</ecNumber>
    </recommendedName>
    <alternativeName>
        <fullName evidence="11">GABA aminotransferase</fullName>
    </alternativeName>
    <alternativeName>
        <fullName evidence="9">Gamma-amino-N-butyrate transaminase</fullName>
    </alternativeName>
    <alternativeName>
        <fullName evidence="8">L-AIBAT</fullName>
    </alternativeName>
</protein>
<comment type="cofactor">
    <cofactor evidence="1">
        <name>pyridoxal 5'-phosphate</name>
        <dbReference type="ChEBI" id="CHEBI:597326"/>
    </cofactor>
</comment>
<organism evidence="13 14">
    <name type="scientific">Adineta steineri</name>
    <dbReference type="NCBI Taxonomy" id="433720"/>
    <lineage>
        <taxon>Eukaryota</taxon>
        <taxon>Metazoa</taxon>
        <taxon>Spiralia</taxon>
        <taxon>Gnathifera</taxon>
        <taxon>Rotifera</taxon>
        <taxon>Eurotatoria</taxon>
        <taxon>Bdelloidea</taxon>
        <taxon>Adinetida</taxon>
        <taxon>Adinetidae</taxon>
        <taxon>Adineta</taxon>
    </lineage>
</organism>
<evidence type="ECO:0000256" key="5">
    <source>
        <dbReference type="ARBA" id="ARBA00022576"/>
    </source>
</evidence>
<dbReference type="InterPro" id="IPR004631">
    <property type="entry name" value="4NH2But_aminotransferase_euk"/>
</dbReference>
<evidence type="ECO:0000313" key="13">
    <source>
        <dbReference type="EMBL" id="CAF1295394.1"/>
    </source>
</evidence>
<dbReference type="Gene3D" id="3.90.1150.10">
    <property type="entry name" value="Aspartate Aminotransferase, domain 1"/>
    <property type="match status" value="1"/>
</dbReference>
<dbReference type="PANTHER" id="PTHR43206:SF1">
    <property type="entry name" value="4-AMINOBUTYRATE AMINOTRANSFERASE, MITOCHONDRIAL"/>
    <property type="match status" value="1"/>
</dbReference>
<dbReference type="Pfam" id="PF00202">
    <property type="entry name" value="Aminotran_3"/>
    <property type="match status" value="1"/>
</dbReference>
<comment type="similarity">
    <text evidence="2 12">Belongs to the class-III pyridoxal-phosphate-dependent aminotransferase family.</text>
</comment>
<comment type="caution">
    <text evidence="13">The sequence shown here is derived from an EMBL/GenBank/DDBJ whole genome shotgun (WGS) entry which is preliminary data.</text>
</comment>
<evidence type="ECO:0000256" key="3">
    <source>
        <dbReference type="ARBA" id="ARBA00012876"/>
    </source>
</evidence>
<reference evidence="13" key="1">
    <citation type="submission" date="2021-02" db="EMBL/GenBank/DDBJ databases">
        <authorList>
            <person name="Nowell W R."/>
        </authorList>
    </citation>
    <scope>NUCLEOTIDE SEQUENCE</scope>
</reference>
<accession>A0A815DAQ5</accession>
<sequence>MTTSRVLRLRCFPQILFQCRGNSILSQEPSGTKMKTEIPGPKSKEFIQTLEKTQNAMSTIFVLDLQKSIGNYAVDVDGNIMLDVYEQIASLALGYNHPAIQQVFQDPKNLSLLVNRPALGAHPTPEFIKQIECTLLPIAPTGLRYVQPMMCGSCANENALKAIFAWHANKKRDGKPFSTEDLKSSMYNKAPGCPTVSIMSFKGGFHGRTLGALSCTHSMPIHKVDFPSFDWPIASFPRYKYPLKENERENQKEDERCLAHIEELFHEYESKQKPVVGVLVEPIQSEGGDVHGSPIFFQNLQKITKQNNAALVIDEVQTGLGATGKFWAHEHFNLPDSPDIITYAKKFQTAGYFAKAEFQPKQPYRIFNTWMGETAKLLVLDSILKTVNQENLLENTRKTGSILLNGLKHLSEQYPQLILNVRGRGTFCAFDMPNTTIRDKFLVQMRNNGIQMGGCGTVTVRFRPALIFAEKHVNIVLDKLFQVAKQH</sequence>
<dbReference type="Proteomes" id="UP000663860">
    <property type="component" value="Unassembled WGS sequence"/>
</dbReference>
<dbReference type="EC" id="2.6.1.22" evidence="3"/>
<dbReference type="EMBL" id="CAJNOE010000634">
    <property type="protein sequence ID" value="CAF1295394.1"/>
    <property type="molecule type" value="Genomic_DNA"/>
</dbReference>
<evidence type="ECO:0000256" key="6">
    <source>
        <dbReference type="ARBA" id="ARBA00022679"/>
    </source>
</evidence>
<dbReference type="InterPro" id="IPR015421">
    <property type="entry name" value="PyrdxlP-dep_Trfase_major"/>
</dbReference>
<evidence type="ECO:0000313" key="14">
    <source>
        <dbReference type="Proteomes" id="UP000663860"/>
    </source>
</evidence>
<dbReference type="PANTHER" id="PTHR43206">
    <property type="entry name" value="AMINOTRANSFERASE"/>
    <property type="match status" value="1"/>
</dbReference>
<dbReference type="InterPro" id="IPR005814">
    <property type="entry name" value="Aminotrans_3"/>
</dbReference>
<dbReference type="FunFam" id="3.40.640.10:FF:000029">
    <property type="entry name" value="4-aminobutyrate aminotransferase, mitochondrial"/>
    <property type="match status" value="1"/>
</dbReference>
<dbReference type="GO" id="GO:0047298">
    <property type="term" value="F:(S)-3-amino-2-methylpropionate transaminase activity"/>
    <property type="evidence" value="ECO:0007669"/>
    <property type="project" value="UniProtKB-EC"/>
</dbReference>
<dbReference type="Gene3D" id="3.40.640.10">
    <property type="entry name" value="Type I PLP-dependent aspartate aminotransferase-like (Major domain)"/>
    <property type="match status" value="1"/>
</dbReference>
<keyword evidence="7 12" id="KW-0663">Pyridoxal phosphate</keyword>
<dbReference type="PROSITE" id="PS00600">
    <property type="entry name" value="AA_TRANSFER_CLASS_3"/>
    <property type="match status" value="1"/>
</dbReference>
<dbReference type="SUPFAM" id="SSF53383">
    <property type="entry name" value="PLP-dependent transferases"/>
    <property type="match status" value="1"/>
</dbReference>
<dbReference type="InterPro" id="IPR015422">
    <property type="entry name" value="PyrdxlP-dep_Trfase_small"/>
</dbReference>
<dbReference type="GO" id="GO:0030170">
    <property type="term" value="F:pyridoxal phosphate binding"/>
    <property type="evidence" value="ECO:0007669"/>
    <property type="project" value="InterPro"/>
</dbReference>
<evidence type="ECO:0000256" key="12">
    <source>
        <dbReference type="RuleBase" id="RU003560"/>
    </source>
</evidence>
<evidence type="ECO:0000256" key="1">
    <source>
        <dbReference type="ARBA" id="ARBA00001933"/>
    </source>
</evidence>
<evidence type="ECO:0000256" key="4">
    <source>
        <dbReference type="ARBA" id="ARBA00012912"/>
    </source>
</evidence>
<dbReference type="GO" id="GO:0034386">
    <property type="term" value="F:4-aminobutyrate:2-oxoglutarate transaminase activity"/>
    <property type="evidence" value="ECO:0007669"/>
    <property type="project" value="UniProtKB-EC"/>
</dbReference>
<dbReference type="NCBIfam" id="TIGR00699">
    <property type="entry name" value="GABAtrns_euk"/>
    <property type="match status" value="1"/>
</dbReference>
<evidence type="ECO:0000256" key="7">
    <source>
        <dbReference type="ARBA" id="ARBA00022898"/>
    </source>
</evidence>
<keyword evidence="6" id="KW-0808">Transferase</keyword>
<evidence type="ECO:0000256" key="8">
    <source>
        <dbReference type="ARBA" id="ARBA00029760"/>
    </source>
</evidence>
<dbReference type="GO" id="GO:0005739">
    <property type="term" value="C:mitochondrion"/>
    <property type="evidence" value="ECO:0007669"/>
    <property type="project" value="TreeGrafter"/>
</dbReference>
<evidence type="ECO:0000256" key="11">
    <source>
        <dbReference type="ARBA" id="ARBA00031787"/>
    </source>
</evidence>
<dbReference type="PIRSF" id="PIRSF000521">
    <property type="entry name" value="Transaminase_4ab_Lys_Orn"/>
    <property type="match status" value="1"/>
</dbReference>